<keyword evidence="2" id="KW-1185">Reference proteome</keyword>
<dbReference type="EMBL" id="CP006912">
    <property type="protein sequence ID" value="AHB50183.1"/>
    <property type="molecule type" value="Genomic_DNA"/>
</dbReference>
<dbReference type="AlphaFoldDB" id="V5SI16"/>
<dbReference type="InterPro" id="IPR011681">
    <property type="entry name" value="GcrA"/>
</dbReference>
<dbReference type="Proteomes" id="UP000018542">
    <property type="component" value="Chromosome"/>
</dbReference>
<organism evidence="1 2">
    <name type="scientific">Hyphomicrobium nitrativorans NL23</name>
    <dbReference type="NCBI Taxonomy" id="1029756"/>
    <lineage>
        <taxon>Bacteria</taxon>
        <taxon>Pseudomonadati</taxon>
        <taxon>Pseudomonadota</taxon>
        <taxon>Alphaproteobacteria</taxon>
        <taxon>Hyphomicrobiales</taxon>
        <taxon>Hyphomicrobiaceae</taxon>
        <taxon>Hyphomicrobium</taxon>
    </lineage>
</organism>
<name>V5SI16_9HYPH</name>
<dbReference type="HOGENOM" id="CLU_2538011_0_0_5"/>
<dbReference type="OrthoDB" id="7958566at2"/>
<dbReference type="KEGG" id="hni:W911_10245"/>
<evidence type="ECO:0008006" key="3">
    <source>
        <dbReference type="Google" id="ProtNLM"/>
    </source>
</evidence>
<dbReference type="Pfam" id="PF07750">
    <property type="entry name" value="GcrA"/>
    <property type="match status" value="1"/>
</dbReference>
<proteinExistence type="predicted"/>
<reference evidence="1 2" key="1">
    <citation type="journal article" date="2014" name="Genome Announc.">
        <title>Complete Genome Sequence of Hyphomicrobium nitrativorans Strain NL23, a Denitrifying Bacterium Isolated from Biofilm of a Methanol-Fed Denitrification System Treating Seawater at the Montreal Biodome.</title>
        <authorList>
            <person name="Martineau C."/>
            <person name="Villeneuve C."/>
            <person name="Mauffrey F."/>
            <person name="Villemur R."/>
        </authorList>
    </citation>
    <scope>NUCLEOTIDE SEQUENCE [LARGE SCALE GENOMIC DNA]</scope>
    <source>
        <strain evidence="1">NL23</strain>
    </source>
</reference>
<dbReference type="RefSeq" id="WP_023787406.1">
    <property type="nucleotide sequence ID" value="NC_022997.1"/>
</dbReference>
<accession>V5SI16</accession>
<evidence type="ECO:0000313" key="1">
    <source>
        <dbReference type="EMBL" id="AHB50183.1"/>
    </source>
</evidence>
<dbReference type="PATRIC" id="fig|1029756.8.peg.2126"/>
<dbReference type="STRING" id="1029756.W911_10245"/>
<protein>
    <recommendedName>
        <fullName evidence="3">GcrA cell cycle regulator</fullName>
    </recommendedName>
</protein>
<gene>
    <name evidence="1" type="ORF">W911_10245</name>
</gene>
<evidence type="ECO:0000313" key="2">
    <source>
        <dbReference type="Proteomes" id="UP000018542"/>
    </source>
</evidence>
<sequence length="84" mass="9544">MNNNPNKTTPLSNDGELTIPLNERKTVETLLPHDCRWPFGDPTAGNFYFCGKRKKDGSPYCDHHVRQAFQAAKPRAAVYRPQLT</sequence>